<evidence type="ECO:0000256" key="5">
    <source>
        <dbReference type="ARBA" id="ARBA00022801"/>
    </source>
</evidence>
<dbReference type="PANTHER" id="PTHR14390">
    <property type="entry name" value="G PATCH DOMAIN CONTAINING PROTEIN 3"/>
    <property type="match status" value="1"/>
</dbReference>
<keyword evidence="12" id="KW-1185">Reference proteome</keyword>
<dbReference type="EMBL" id="JAGTTL010000002">
    <property type="protein sequence ID" value="KAK6326003.1"/>
    <property type="molecule type" value="Genomic_DNA"/>
</dbReference>
<dbReference type="Gene3D" id="3.40.50.300">
    <property type="entry name" value="P-loop containing nucleotide triphosphate hydrolases"/>
    <property type="match status" value="1"/>
</dbReference>
<dbReference type="GO" id="GO:0005525">
    <property type="term" value="F:GTP binding"/>
    <property type="evidence" value="ECO:0007669"/>
    <property type="project" value="UniProtKB-KW"/>
</dbReference>
<dbReference type="GO" id="GO:0016787">
    <property type="term" value="F:hydrolase activity"/>
    <property type="evidence" value="ECO:0007669"/>
    <property type="project" value="UniProtKB-KW"/>
</dbReference>
<comment type="caution">
    <text evidence="11">The sequence shown here is derived from an EMBL/GenBank/DDBJ whole genome shotgun (WGS) entry which is preliminary data.</text>
</comment>
<evidence type="ECO:0000256" key="4">
    <source>
        <dbReference type="ARBA" id="ARBA00022741"/>
    </source>
</evidence>
<sequence length="917" mass="104381">MTVNHPRSGAPCKISPRGASMIMRKVRDQRRTTRQDLVNDLKRAGTTVSKKTISTTLRRHGLKSCSARNVPLLKPAHVQARLKFANDHLDDPEEEWEKVMWSDETKIELFGLNSTRRVWRKKDEYNPKNTIPTVKHGGGNIILWGCFSAKGTGRLHRIEGRMDGAMYREILANNLLPSVRALKMGRGWVFPHDNDPKHTVRATKKWLRKKHLKVLEWPSQSPDLNPIENLWRELKVRIAQRQPQNLKDLEKVCMEEWAKIPAAVCASLVKTYRKHEDGFPYKTKSEHRRHVALTERFTEADLKGLPELNPPSLMPAGNVGTTIKVFLQLIQSCRLPPRLIRKLGLSFPKTSSNRRYGNVPFQYHNTSLAPSTEESVFTAGGHEISGPGSVAPPSGTKGPTDSGDPEIPEVEEEDAQSNADDDDDRCEEWERHEALHEDVTSQERSKERLYEEEIELKWEKGGSGLVFYTDAQYWQEEEGDFDEQTTDDWDVDMSVYYDKDGGDMDSRDYVRMRYEKRLREGLEDRSGGQDQPIGNFEKFTKGVGRRVMEKQGWKEGKGLGNSQAGIPEALENEGQHPKCKRGFGYHGEKLSSYFVKKAKPDFYISTVYDKPKDIDQGDPLLRRHPKTSMKWRNGNLTGQSFGEVIMATQPSQPPSLRFGQVVIGPPGSELVTLHDVMEGLKLGPNGGLLYCMEYLEANLDWLEAKLEEHSDCYFLFDCPGQVELYTHQNSVKNVFAQLAKWNFRLTAVHLVDSHYCADPAKFISVLCTSLSTMLHVELPHVNVLSKMDLIEQYGKLAFNLDFYTEVMDLTYLLDHLAADPFFRKFLKLNEKLAGVIQDYGLVSFVPLNVQDRESMMQVLRTVDKANGYCFGDLEERNLHAMMSAAVGADFQFTSTLGVQERYVGDGEKTVEEEVMDL</sequence>
<dbReference type="InterPro" id="IPR036397">
    <property type="entry name" value="RNaseH_sf"/>
</dbReference>
<dbReference type="InterPro" id="IPR027417">
    <property type="entry name" value="P-loop_NTPase"/>
</dbReference>
<evidence type="ECO:0000256" key="9">
    <source>
        <dbReference type="SAM" id="MobiDB-lite"/>
    </source>
</evidence>
<dbReference type="FunFam" id="3.40.50.300:FF:000338">
    <property type="entry name" value="GPN-loop GTPase 2"/>
    <property type="match status" value="1"/>
</dbReference>
<dbReference type="GO" id="GO:0039536">
    <property type="term" value="P:negative regulation of RIG-I signaling pathway"/>
    <property type="evidence" value="ECO:0007669"/>
    <property type="project" value="InterPro"/>
</dbReference>
<dbReference type="Pfam" id="PF01498">
    <property type="entry name" value="HTH_Tnp_Tc3_2"/>
    <property type="match status" value="1"/>
</dbReference>
<comment type="function">
    <text evidence="1">Small GTPase required for proper localization of RNA polymerase II and III (RNAPII and RNAPIII). May act at an RNAP assembly step prior to nuclear import.</text>
</comment>
<dbReference type="InterPro" id="IPR004130">
    <property type="entry name" value="Gpn"/>
</dbReference>
<dbReference type="SMART" id="SM00443">
    <property type="entry name" value="G_patch"/>
    <property type="match status" value="1"/>
</dbReference>
<dbReference type="InterPro" id="IPR038717">
    <property type="entry name" value="Tc1-like_DDE_dom"/>
</dbReference>
<dbReference type="PROSITE" id="PS50174">
    <property type="entry name" value="G_PATCH"/>
    <property type="match status" value="1"/>
</dbReference>
<keyword evidence="4" id="KW-0547">Nucleotide-binding</keyword>
<comment type="subunit">
    <text evidence="8">Heterodimers with GPN1 or GPN3. Binds to RNA polymerase II (RNAPII).</text>
</comment>
<dbReference type="InterPro" id="IPR040341">
    <property type="entry name" value="GPATCH3"/>
</dbReference>
<dbReference type="Gene3D" id="3.30.420.10">
    <property type="entry name" value="Ribonuclease H-like superfamily/Ribonuclease H"/>
    <property type="match status" value="1"/>
</dbReference>
<dbReference type="InterPro" id="IPR000467">
    <property type="entry name" value="G_patch_dom"/>
</dbReference>
<feature type="compositionally biased region" description="Acidic residues" evidence="9">
    <location>
        <begin position="403"/>
        <end position="427"/>
    </location>
</feature>
<dbReference type="Proteomes" id="UP001356427">
    <property type="component" value="Unassembled WGS sequence"/>
</dbReference>
<dbReference type="Pfam" id="PF03029">
    <property type="entry name" value="ATP_bind_1"/>
    <property type="match status" value="1"/>
</dbReference>
<dbReference type="SUPFAM" id="SSF52540">
    <property type="entry name" value="P-loop containing nucleoside triphosphate hydrolases"/>
    <property type="match status" value="1"/>
</dbReference>
<dbReference type="Pfam" id="PF13358">
    <property type="entry name" value="DDE_3"/>
    <property type="match status" value="1"/>
</dbReference>
<evidence type="ECO:0000313" key="12">
    <source>
        <dbReference type="Proteomes" id="UP001356427"/>
    </source>
</evidence>
<feature type="domain" description="G-patch" evidence="10">
    <location>
        <begin position="540"/>
        <end position="588"/>
    </location>
</feature>
<dbReference type="GO" id="GO:0032480">
    <property type="term" value="P:negative regulation of type I interferon production"/>
    <property type="evidence" value="ECO:0007669"/>
    <property type="project" value="InterPro"/>
</dbReference>
<dbReference type="PANTHER" id="PTHR14390:SF2">
    <property type="entry name" value="G PATCH DOMAIN-CONTAINING PROTEIN 3"/>
    <property type="match status" value="1"/>
</dbReference>
<name>A0AAN8MG55_9TELE</name>
<evidence type="ECO:0000256" key="7">
    <source>
        <dbReference type="ARBA" id="ARBA00029700"/>
    </source>
</evidence>
<dbReference type="GO" id="GO:0045893">
    <property type="term" value="P:positive regulation of DNA-templated transcription"/>
    <property type="evidence" value="ECO:0007669"/>
    <property type="project" value="TreeGrafter"/>
</dbReference>
<evidence type="ECO:0000313" key="11">
    <source>
        <dbReference type="EMBL" id="KAK6326003.1"/>
    </source>
</evidence>
<dbReference type="GO" id="GO:0015074">
    <property type="term" value="P:DNA integration"/>
    <property type="evidence" value="ECO:0007669"/>
    <property type="project" value="InterPro"/>
</dbReference>
<keyword evidence="6" id="KW-0342">GTP-binding</keyword>
<reference evidence="11 12" key="1">
    <citation type="submission" date="2021-04" db="EMBL/GenBank/DDBJ databases">
        <authorList>
            <person name="De Guttry C."/>
            <person name="Zahm M."/>
            <person name="Klopp C."/>
            <person name="Cabau C."/>
            <person name="Louis A."/>
            <person name="Berthelot C."/>
            <person name="Parey E."/>
            <person name="Roest Crollius H."/>
            <person name="Montfort J."/>
            <person name="Robinson-Rechavi M."/>
            <person name="Bucao C."/>
            <person name="Bouchez O."/>
            <person name="Gislard M."/>
            <person name="Lluch J."/>
            <person name="Milhes M."/>
            <person name="Lampietro C."/>
            <person name="Lopez Roques C."/>
            <person name="Donnadieu C."/>
            <person name="Braasch I."/>
            <person name="Desvignes T."/>
            <person name="Postlethwait J."/>
            <person name="Bobe J."/>
            <person name="Wedekind C."/>
            <person name="Guiguen Y."/>
        </authorList>
    </citation>
    <scope>NUCLEOTIDE SEQUENCE [LARGE SCALE GENOMIC DNA]</scope>
    <source>
        <strain evidence="11">Cs_M1</strain>
        <tissue evidence="11">Blood</tissue>
    </source>
</reference>
<accession>A0AAN8MG55</accession>
<evidence type="ECO:0000256" key="8">
    <source>
        <dbReference type="ARBA" id="ARBA00046611"/>
    </source>
</evidence>
<dbReference type="GO" id="GO:0003677">
    <property type="term" value="F:DNA binding"/>
    <property type="evidence" value="ECO:0007669"/>
    <property type="project" value="InterPro"/>
</dbReference>
<evidence type="ECO:0000256" key="6">
    <source>
        <dbReference type="ARBA" id="ARBA00023134"/>
    </source>
</evidence>
<evidence type="ECO:0000256" key="1">
    <source>
        <dbReference type="ARBA" id="ARBA00003181"/>
    </source>
</evidence>
<dbReference type="GO" id="GO:0006313">
    <property type="term" value="P:DNA transposition"/>
    <property type="evidence" value="ECO:0007669"/>
    <property type="project" value="InterPro"/>
</dbReference>
<protein>
    <recommendedName>
        <fullName evidence="3">GPN-loop GTPase 2</fullName>
    </recommendedName>
    <alternativeName>
        <fullName evidence="7">ATP-binding domain 1 family member B</fullName>
    </alternativeName>
</protein>
<organism evidence="11 12">
    <name type="scientific">Coregonus suidteri</name>
    <dbReference type="NCBI Taxonomy" id="861788"/>
    <lineage>
        <taxon>Eukaryota</taxon>
        <taxon>Metazoa</taxon>
        <taxon>Chordata</taxon>
        <taxon>Craniata</taxon>
        <taxon>Vertebrata</taxon>
        <taxon>Euteleostomi</taxon>
        <taxon>Actinopterygii</taxon>
        <taxon>Neopterygii</taxon>
        <taxon>Teleostei</taxon>
        <taxon>Protacanthopterygii</taxon>
        <taxon>Salmoniformes</taxon>
        <taxon>Salmonidae</taxon>
        <taxon>Coregoninae</taxon>
        <taxon>Coregonus</taxon>
    </lineage>
</organism>
<evidence type="ECO:0000256" key="2">
    <source>
        <dbReference type="ARBA" id="ARBA00005290"/>
    </source>
</evidence>
<dbReference type="InterPro" id="IPR030231">
    <property type="entry name" value="Gpn2"/>
</dbReference>
<proteinExistence type="inferred from homology"/>
<dbReference type="InterPro" id="IPR002492">
    <property type="entry name" value="Transposase_Tc1-like"/>
</dbReference>
<dbReference type="AlphaFoldDB" id="A0AAN8MG55"/>
<evidence type="ECO:0000256" key="3">
    <source>
        <dbReference type="ARBA" id="ARBA00014588"/>
    </source>
</evidence>
<keyword evidence="5" id="KW-0378">Hydrolase</keyword>
<dbReference type="CDD" id="cd17871">
    <property type="entry name" value="GPN2"/>
    <property type="match status" value="1"/>
</dbReference>
<dbReference type="Pfam" id="PF01585">
    <property type="entry name" value="G-patch"/>
    <property type="match status" value="1"/>
</dbReference>
<feature type="region of interest" description="Disordered" evidence="9">
    <location>
        <begin position="372"/>
        <end position="427"/>
    </location>
</feature>
<evidence type="ECO:0000259" key="10">
    <source>
        <dbReference type="PROSITE" id="PS50174"/>
    </source>
</evidence>
<comment type="similarity">
    <text evidence="2">Belongs to the GPN-loop GTPase family.</text>
</comment>
<gene>
    <name evidence="11" type="ORF">J4Q44_G00016470</name>
</gene>